<evidence type="ECO:0000313" key="1">
    <source>
        <dbReference type="EMBL" id="EKC80119.1"/>
    </source>
</evidence>
<name>K1UJA1_9ZZZZ</name>
<dbReference type="AlphaFoldDB" id="K1UJA1"/>
<reference evidence="1" key="1">
    <citation type="journal article" date="2013" name="Environ. Microbiol.">
        <title>Microbiota from the distal guts of lean and obese adolescents exhibit partial functional redundancy besides clear differences in community structure.</title>
        <authorList>
            <person name="Ferrer M."/>
            <person name="Ruiz A."/>
            <person name="Lanza F."/>
            <person name="Haange S.B."/>
            <person name="Oberbach A."/>
            <person name="Till H."/>
            <person name="Bargiela R."/>
            <person name="Campoy C."/>
            <person name="Segura M.T."/>
            <person name="Richter M."/>
            <person name="von Bergen M."/>
            <person name="Seifert J."/>
            <person name="Suarez A."/>
        </authorList>
    </citation>
    <scope>NUCLEOTIDE SEQUENCE</scope>
</reference>
<sequence length="37" mass="4200">MVFRINYSFSDDTSKIFISDCVVFFDTIATFIQSIAG</sequence>
<proteinExistence type="predicted"/>
<organism evidence="1">
    <name type="scientific">human gut metagenome</name>
    <dbReference type="NCBI Taxonomy" id="408170"/>
    <lineage>
        <taxon>unclassified sequences</taxon>
        <taxon>metagenomes</taxon>
        <taxon>organismal metagenomes</taxon>
    </lineage>
</organism>
<dbReference type="EMBL" id="AJWY01001197">
    <property type="protein sequence ID" value="EKC80119.1"/>
    <property type="molecule type" value="Genomic_DNA"/>
</dbReference>
<feature type="non-terminal residue" evidence="1">
    <location>
        <position position="37"/>
    </location>
</feature>
<gene>
    <name evidence="1" type="ORF">LEA_01719</name>
</gene>
<accession>K1UJA1</accession>
<comment type="caution">
    <text evidence="1">The sequence shown here is derived from an EMBL/GenBank/DDBJ whole genome shotgun (WGS) entry which is preliminary data.</text>
</comment>
<protein>
    <submittedName>
        <fullName evidence="1">Uncharacterized protein</fullName>
    </submittedName>
</protein>